<evidence type="ECO:0000313" key="7">
    <source>
        <dbReference type="Proteomes" id="UP001431209"/>
    </source>
</evidence>
<feature type="chain" id="PRO_5043441891" evidence="4">
    <location>
        <begin position="18"/>
        <end position="1594"/>
    </location>
</feature>
<evidence type="ECO:0000256" key="2">
    <source>
        <dbReference type="SAM" id="MobiDB-lite"/>
    </source>
</evidence>
<comment type="caution">
    <text evidence="6">The sequence shown here is derived from an EMBL/GenBank/DDBJ whole genome shotgun (WGS) entry which is preliminary data.</text>
</comment>
<keyword evidence="7" id="KW-1185">Reference proteome</keyword>
<organism evidence="6 7">
    <name type="scientific">Acrasis kona</name>
    <dbReference type="NCBI Taxonomy" id="1008807"/>
    <lineage>
        <taxon>Eukaryota</taxon>
        <taxon>Discoba</taxon>
        <taxon>Heterolobosea</taxon>
        <taxon>Tetramitia</taxon>
        <taxon>Eutetramitia</taxon>
        <taxon>Acrasidae</taxon>
        <taxon>Acrasis</taxon>
    </lineage>
</organism>
<feature type="compositionally biased region" description="Polar residues" evidence="2">
    <location>
        <begin position="1577"/>
        <end position="1594"/>
    </location>
</feature>
<evidence type="ECO:0000256" key="1">
    <source>
        <dbReference type="ARBA" id="ARBA00022729"/>
    </source>
</evidence>
<feature type="compositionally biased region" description="Low complexity" evidence="2">
    <location>
        <begin position="1458"/>
        <end position="1468"/>
    </location>
</feature>
<name>A0AAW2YL27_9EUKA</name>
<dbReference type="PANTHER" id="PTHR47235:SF1">
    <property type="entry name" value="BLR6548 PROTEIN"/>
    <property type="match status" value="1"/>
</dbReference>
<dbReference type="Gene3D" id="3.30.70.1230">
    <property type="entry name" value="Nucleotide cyclase"/>
    <property type="match status" value="1"/>
</dbReference>
<dbReference type="EMBL" id="JAOPGA020000219">
    <property type="protein sequence ID" value="KAL0477696.1"/>
    <property type="molecule type" value="Genomic_DNA"/>
</dbReference>
<keyword evidence="1 4" id="KW-0732">Signal</keyword>
<dbReference type="CDD" id="cd07302">
    <property type="entry name" value="CHD"/>
    <property type="match status" value="1"/>
</dbReference>
<dbReference type="InterPro" id="IPR029787">
    <property type="entry name" value="Nucleotide_cyclase"/>
</dbReference>
<evidence type="ECO:0000256" key="3">
    <source>
        <dbReference type="SAM" id="Phobius"/>
    </source>
</evidence>
<keyword evidence="3" id="KW-1133">Transmembrane helix</keyword>
<feature type="transmembrane region" description="Helical" evidence="3">
    <location>
        <begin position="1224"/>
        <end position="1250"/>
    </location>
</feature>
<dbReference type="SUPFAM" id="SSF53822">
    <property type="entry name" value="Periplasmic binding protein-like I"/>
    <property type="match status" value="3"/>
</dbReference>
<dbReference type="Gene3D" id="3.40.50.2300">
    <property type="match status" value="6"/>
</dbReference>
<dbReference type="InterPro" id="IPR028082">
    <property type="entry name" value="Peripla_BP_I"/>
</dbReference>
<keyword evidence="3" id="KW-0812">Transmembrane</keyword>
<dbReference type="GO" id="GO:0009190">
    <property type="term" value="P:cyclic nucleotide biosynthetic process"/>
    <property type="evidence" value="ECO:0007669"/>
    <property type="project" value="InterPro"/>
</dbReference>
<dbReference type="PROSITE" id="PS50125">
    <property type="entry name" value="GUANYLATE_CYCLASE_2"/>
    <property type="match status" value="1"/>
</dbReference>
<accession>A0AAW2YL27</accession>
<gene>
    <name evidence="6" type="ORF">AKO1_013488</name>
</gene>
<evidence type="ECO:0000313" key="6">
    <source>
        <dbReference type="EMBL" id="KAL0477696.1"/>
    </source>
</evidence>
<feature type="region of interest" description="Disordered" evidence="2">
    <location>
        <begin position="1551"/>
        <end position="1594"/>
    </location>
</feature>
<dbReference type="InterPro" id="IPR028081">
    <property type="entry name" value="Leu-bd"/>
</dbReference>
<protein>
    <submittedName>
        <fullName evidence="6">Adenylate cyclase</fullName>
    </submittedName>
</protein>
<dbReference type="Pfam" id="PF13458">
    <property type="entry name" value="Peripla_BP_6"/>
    <property type="match status" value="2"/>
</dbReference>
<dbReference type="PANTHER" id="PTHR47235">
    <property type="entry name" value="BLR6548 PROTEIN"/>
    <property type="match status" value="1"/>
</dbReference>
<feature type="region of interest" description="Disordered" evidence="2">
    <location>
        <begin position="1454"/>
        <end position="1475"/>
    </location>
</feature>
<dbReference type="Pfam" id="PF00211">
    <property type="entry name" value="Guanylate_cyc"/>
    <property type="match status" value="1"/>
</dbReference>
<evidence type="ECO:0000256" key="4">
    <source>
        <dbReference type="SAM" id="SignalP"/>
    </source>
</evidence>
<sequence length="1594" mass="174979">MHVLLLLVLLLAINSLSYDNALSSTLYFGMSGQFTATSSAGQVSLGINAGFQEANSKFGGAAGRPLALVTVQDDNSETNTTFNTIRFSQNSSIIGLMGYTGLYSSLSSAQAIQGQNIPFFCPTSGAEQLRNSSYRHVINMKASYFDECSAIVNYMINALSVREIAVIYSTDAATSSINQYLNKISLQSSTPVKYSCMFSSTPNTCINQMSTSLSGVESIIILAEGNHQCNQHDQDKQRPFVKPNDIHLFTTSLSFDNNVNITSRLVSVENVHTTSAIWSPYDSTTDYIKSYQSAMSAFSPGTPLTTFSLEGYLCSQLVVQALQQAVYSAGTNNITGLNIIQSIYSNSLFYIRDLAVGPFSSICNQGSRAYLSNYSKSSFLRPMPEWTYAWPKGSCYADPSNIIQPIVFGQSIPLSTNLKSFAIDYMNGLKGAFNDYNTRGGYNGRKVQLDVLDDSGDSDIMLNNTKYFADTIKVVGIVGYFTSTVISPSLPTINARAIPFMGVYTGSNAFRSSNPFMRNYINLRMGNNDDFATSIAYLIRTKAITRISFLYQSDSITSLTSFTRILSDFSLVPESLGAYTFGSLNVTDAYISIAKGNPEAIITGGQADVSAALVTLIKRDPLKIYQNPSQIIFVLNSISSPYYAARYLASYKPTSDYTRNVFMTEVVPVPYSTNIALFQTWTNSMKSFSPQLLTSTNFEGYLMGRVIISNLLAMQYNASMVTRSKFLDHLYNAQSYLIDGYQIGNYADQCNATTGTVCCNTGMKSISLVSINQNAKNTSTLYTDLIQTAPYGTNSITINKCSIDVSSFTTPIVFGIVGTGLNDTTSSFFRYVIGMKAAFYGEDDLSVGNPFLKTYDDFGSLSTNNALLDLMWRRDKVVAVVGHSNQNDHQITNTMSIFNYSINFIAPLSGSMTLRYPFRPNIINYRASIRDEVATMLKFLTNARIKKFIIASFIVSTTSTNEDGIKGFLEIGSANYGVSPTDIIRFTEASSNGFMSRLKSASEETQAIVIFGNTTHAFNIINATKSLGAIWMVSNDMNFNSLTSTLTRYSDLRPIIPNVYATRSLPPFDINLAPKFPTMNAYVSEVSDSTFLSEQGLDPTKWKTYLGTFGFEGYVVGKYLTQVLRSVSTSAISKSRAINVDQLRRLFLGLAFNTLPTSQGDIIVGSISSSCEDADTCCNQITRGLFMQTSTVNSDTTISPTSVANFSFVMSACGVVLQSSPTNILPYILGPLIAFGALCVVILIGILIWAKLSRSIKIGNAPKSGRMAVAFTDVQSSTSLWQRFPNEMGRALKKHNLILRKLISKFNGYEVKTQGDSFMVCFANPYDAVDWAVNVQKELLDCESWPTELIVGSYDCRMEWDDLKNIIFKGLRVRIGIHFGEAEKIIDPTTNRPDYFGTTVNKAARVESVASGGQIVISFRLLKAIADDVINIETGDKAVDEKWFSEMLEEMSSDERTTLTGSLSNSNSRQGSTNSLNLSMISTGVSEKRKRYGAGGNRSLLYYRSIGEHALKGLAGKELLFSISCHRLSCRKFDKKDAVDPMADRELDFTLPTSPSDAELHSYSPSTPQSHHGLLRTASNKVLPSSSGPSPYDD</sequence>
<feature type="signal peptide" evidence="4">
    <location>
        <begin position="1"/>
        <end position="17"/>
    </location>
</feature>
<evidence type="ECO:0000259" key="5">
    <source>
        <dbReference type="PROSITE" id="PS50125"/>
    </source>
</evidence>
<reference evidence="6 7" key="1">
    <citation type="submission" date="2024-03" db="EMBL/GenBank/DDBJ databases">
        <title>The Acrasis kona genome and developmental transcriptomes reveal deep origins of eukaryotic multicellular pathways.</title>
        <authorList>
            <person name="Sheikh S."/>
            <person name="Fu C.-J."/>
            <person name="Brown M.W."/>
            <person name="Baldauf S.L."/>
        </authorList>
    </citation>
    <scope>NUCLEOTIDE SEQUENCE [LARGE SCALE GENOMIC DNA]</scope>
    <source>
        <strain evidence="6 7">ATCC MYA-3509</strain>
    </source>
</reference>
<dbReference type="GO" id="GO:0035556">
    <property type="term" value="P:intracellular signal transduction"/>
    <property type="evidence" value="ECO:0007669"/>
    <property type="project" value="InterPro"/>
</dbReference>
<dbReference type="SUPFAM" id="SSF55073">
    <property type="entry name" value="Nucleotide cyclase"/>
    <property type="match status" value="1"/>
</dbReference>
<dbReference type="Proteomes" id="UP001431209">
    <property type="component" value="Unassembled WGS sequence"/>
</dbReference>
<dbReference type="InterPro" id="IPR001054">
    <property type="entry name" value="A/G_cyclase"/>
</dbReference>
<feature type="domain" description="Guanylate cyclase" evidence="5">
    <location>
        <begin position="1268"/>
        <end position="1407"/>
    </location>
</feature>
<dbReference type="SMART" id="SM00044">
    <property type="entry name" value="CYCc"/>
    <property type="match status" value="1"/>
</dbReference>
<proteinExistence type="predicted"/>
<keyword evidence="3" id="KW-0472">Membrane</keyword>